<gene>
    <name evidence="3" type="ORF">K504DRAFT_462334</name>
</gene>
<keyword evidence="4" id="KW-1185">Reference proteome</keyword>
<protein>
    <submittedName>
        <fullName evidence="3">Uncharacterized protein</fullName>
    </submittedName>
</protein>
<organism evidence="3 4">
    <name type="scientific">Pleomassaria siparia CBS 279.74</name>
    <dbReference type="NCBI Taxonomy" id="1314801"/>
    <lineage>
        <taxon>Eukaryota</taxon>
        <taxon>Fungi</taxon>
        <taxon>Dikarya</taxon>
        <taxon>Ascomycota</taxon>
        <taxon>Pezizomycotina</taxon>
        <taxon>Dothideomycetes</taxon>
        <taxon>Pleosporomycetidae</taxon>
        <taxon>Pleosporales</taxon>
        <taxon>Pleomassariaceae</taxon>
        <taxon>Pleomassaria</taxon>
    </lineage>
</organism>
<sequence>MNRGNSTQKRKRGAELDVPNKRTKHSDALGTNPTDAVKPPAEHGDAEVMQSEKKQGLSDTEHAETDPPKETEDSALLGSSSATTVSDPATIVGDTHLATSSPVTGPSSSSSDEETPLINEAPNVALTKTEPPSVTTVEEVLPETQKEEEESSLSEEEDGITRAWAVAKEHLAPYAELGAPDEKKKKKKKKGDTPESRSEARSRRCELFRQIMDEENGLEDARLQRVIESVNMLHSSLIPLAERIESADAKITSKLQEARRRMRKLEDAFEERKKKKKKKKNNKFLPRNALRMLENTDIGSEELPSTLVKMESEFHGQKASLQILGKISNNYQSGKRAIVHLSNSNPERKRLLALGLEADVLQSTMDFLEFAPGGSEHRDLSTMLRLVCRILKYREPPLVGFSDARAGG</sequence>
<feature type="compositionally biased region" description="Basic and acidic residues" evidence="2">
    <location>
        <begin position="40"/>
        <end position="72"/>
    </location>
</feature>
<reference evidence="3" key="1">
    <citation type="journal article" date="2020" name="Stud. Mycol.">
        <title>101 Dothideomycetes genomes: a test case for predicting lifestyles and emergence of pathogens.</title>
        <authorList>
            <person name="Haridas S."/>
            <person name="Albert R."/>
            <person name="Binder M."/>
            <person name="Bloem J."/>
            <person name="Labutti K."/>
            <person name="Salamov A."/>
            <person name="Andreopoulos B."/>
            <person name="Baker S."/>
            <person name="Barry K."/>
            <person name="Bills G."/>
            <person name="Bluhm B."/>
            <person name="Cannon C."/>
            <person name="Castanera R."/>
            <person name="Culley D."/>
            <person name="Daum C."/>
            <person name="Ezra D."/>
            <person name="Gonzalez J."/>
            <person name="Henrissat B."/>
            <person name="Kuo A."/>
            <person name="Liang C."/>
            <person name="Lipzen A."/>
            <person name="Lutzoni F."/>
            <person name="Magnuson J."/>
            <person name="Mondo S."/>
            <person name="Nolan M."/>
            <person name="Ohm R."/>
            <person name="Pangilinan J."/>
            <person name="Park H.-J."/>
            <person name="Ramirez L."/>
            <person name="Alfaro M."/>
            <person name="Sun H."/>
            <person name="Tritt A."/>
            <person name="Yoshinaga Y."/>
            <person name="Zwiers L.-H."/>
            <person name="Turgeon B."/>
            <person name="Goodwin S."/>
            <person name="Spatafora J."/>
            <person name="Crous P."/>
            <person name="Grigoriev I."/>
        </authorList>
    </citation>
    <scope>NUCLEOTIDE SEQUENCE</scope>
    <source>
        <strain evidence="3">CBS 279.74</strain>
    </source>
</reference>
<feature type="compositionally biased region" description="Polar residues" evidence="2">
    <location>
        <begin position="77"/>
        <end position="87"/>
    </location>
</feature>
<dbReference type="AlphaFoldDB" id="A0A6G1KMJ1"/>
<evidence type="ECO:0000313" key="3">
    <source>
        <dbReference type="EMBL" id="KAF2713853.1"/>
    </source>
</evidence>
<evidence type="ECO:0000256" key="2">
    <source>
        <dbReference type="SAM" id="MobiDB-lite"/>
    </source>
</evidence>
<feature type="coiled-coil region" evidence="1">
    <location>
        <begin position="248"/>
        <end position="282"/>
    </location>
</feature>
<accession>A0A6G1KMJ1</accession>
<dbReference type="EMBL" id="MU005765">
    <property type="protein sequence ID" value="KAF2713853.1"/>
    <property type="molecule type" value="Genomic_DNA"/>
</dbReference>
<keyword evidence="1" id="KW-0175">Coiled coil</keyword>
<evidence type="ECO:0000256" key="1">
    <source>
        <dbReference type="SAM" id="Coils"/>
    </source>
</evidence>
<evidence type="ECO:0000313" key="4">
    <source>
        <dbReference type="Proteomes" id="UP000799428"/>
    </source>
</evidence>
<feature type="compositionally biased region" description="Low complexity" evidence="2">
    <location>
        <begin position="99"/>
        <end position="110"/>
    </location>
</feature>
<dbReference type="Proteomes" id="UP000799428">
    <property type="component" value="Unassembled WGS sequence"/>
</dbReference>
<name>A0A6G1KMJ1_9PLEO</name>
<feature type="region of interest" description="Disordered" evidence="2">
    <location>
        <begin position="1"/>
        <end position="160"/>
    </location>
</feature>
<feature type="compositionally biased region" description="Acidic residues" evidence="2">
    <location>
        <begin position="146"/>
        <end position="158"/>
    </location>
</feature>
<feature type="compositionally biased region" description="Basic and acidic residues" evidence="2">
    <location>
        <begin position="191"/>
        <end position="203"/>
    </location>
</feature>
<proteinExistence type="predicted"/>
<feature type="region of interest" description="Disordered" evidence="2">
    <location>
        <begin position="172"/>
        <end position="203"/>
    </location>
</feature>